<accession>A0A9J6QSB5</accession>
<evidence type="ECO:0000313" key="2">
    <source>
        <dbReference type="Proteomes" id="UP001065549"/>
    </source>
</evidence>
<keyword evidence="2" id="KW-1185">Reference proteome</keyword>
<reference evidence="1" key="1">
    <citation type="submission" date="2022-09" db="EMBL/GenBank/DDBJ databases">
        <title>Culturomic study of gut microbiota in children with autism spectrum disorder.</title>
        <authorList>
            <person name="Efimov B.A."/>
            <person name="Chaplin A.V."/>
            <person name="Sokolova S.R."/>
            <person name="Pikina A.P."/>
            <person name="Korzhanova M."/>
            <person name="Belova V."/>
            <person name="Korostin D."/>
        </authorList>
    </citation>
    <scope>NUCLEOTIDE SEQUENCE</scope>
    <source>
        <strain evidence="1">ASD5510</strain>
    </source>
</reference>
<comment type="caution">
    <text evidence="1">The sequence shown here is derived from an EMBL/GenBank/DDBJ whole genome shotgun (WGS) entry which is preliminary data.</text>
</comment>
<dbReference type="InterPro" id="IPR047735">
    <property type="entry name" value="GrdX-like"/>
</dbReference>
<protein>
    <submittedName>
        <fullName evidence="1">GrdX family protein</fullName>
    </submittedName>
</protein>
<dbReference type="Proteomes" id="UP001065549">
    <property type="component" value="Unassembled WGS sequence"/>
</dbReference>
<dbReference type="RefSeq" id="WP_227754675.1">
    <property type="nucleotide sequence ID" value="NZ_JAOSHN010000004.1"/>
</dbReference>
<proteinExistence type="predicted"/>
<name>A0A9J6QSB5_9FIRM</name>
<sequence length="119" mass="13585">MLILTNNSKVKTYFEGRAQVIYEEKRPVELLKQARDLIHQGHELLTHPLSGSISPRAAPYKSMALSRERKELDLSSLRLIEEAIRAYEGDEAPILNHPQSILEDFKEVDFALIKGAQEE</sequence>
<dbReference type="AlphaFoldDB" id="A0A9J6QSB5"/>
<dbReference type="EMBL" id="JAOSHN010000004">
    <property type="protein sequence ID" value="MCU7379042.1"/>
    <property type="molecule type" value="Genomic_DNA"/>
</dbReference>
<evidence type="ECO:0000313" key="1">
    <source>
        <dbReference type="EMBL" id="MCU7379042.1"/>
    </source>
</evidence>
<organism evidence="1 2">
    <name type="scientific">Hominibacterium faecale</name>
    <dbReference type="NCBI Taxonomy" id="2839743"/>
    <lineage>
        <taxon>Bacteria</taxon>
        <taxon>Bacillati</taxon>
        <taxon>Bacillota</taxon>
        <taxon>Clostridia</taxon>
        <taxon>Peptostreptococcales</taxon>
        <taxon>Anaerovoracaceae</taxon>
        <taxon>Hominibacterium</taxon>
    </lineage>
</organism>
<gene>
    <name evidence="1" type="ORF">OBO34_11850</name>
</gene>
<dbReference type="NCBIfam" id="NF038093">
    <property type="entry name" value="GrdX"/>
    <property type="match status" value="1"/>
</dbReference>